<dbReference type="SUPFAM" id="SSF69118">
    <property type="entry name" value="AhpD-like"/>
    <property type="match status" value="1"/>
</dbReference>
<dbReference type="PANTHER" id="PTHR33570">
    <property type="entry name" value="4-CARBOXYMUCONOLACTONE DECARBOXYLASE FAMILY PROTEIN"/>
    <property type="match status" value="1"/>
</dbReference>
<feature type="domain" description="Carboxymuconolactone decarboxylase-like" evidence="1">
    <location>
        <begin position="37"/>
        <end position="118"/>
    </location>
</feature>
<proteinExistence type="predicted"/>
<dbReference type="InterPro" id="IPR052512">
    <property type="entry name" value="4CMD/NDH-1_regulator"/>
</dbReference>
<reference evidence="2 3" key="1">
    <citation type="submission" date="2020-10" db="EMBL/GenBank/DDBJ databases">
        <title>Sequencing the genomes of 1000 actinobacteria strains.</title>
        <authorList>
            <person name="Klenk H.-P."/>
        </authorList>
    </citation>
    <scope>NUCLEOTIDE SEQUENCE [LARGE SCALE GENOMIC DNA]</scope>
    <source>
        <strain evidence="2 3">DSM 41803</strain>
    </source>
</reference>
<dbReference type="Pfam" id="PF02627">
    <property type="entry name" value="CMD"/>
    <property type="match status" value="1"/>
</dbReference>
<accession>A0A8I0TN32</accession>
<dbReference type="Proteomes" id="UP000629287">
    <property type="component" value="Unassembled WGS sequence"/>
</dbReference>
<sequence length="127" mass="13783">MDTTDRLAAGDAMRRQVLGDEHVNRSRANASPFSRPLQDLVTEYCWGAVWTRPGLEPATRSLLNIGMLTALGKPDELRLHVRGALNNGCTVEQIQEVLLQAAIYCGVPAALEASRAAQQVIAELGDE</sequence>
<dbReference type="AlphaFoldDB" id="A0A8I0TN32"/>
<dbReference type="EMBL" id="JADBGF010000001">
    <property type="protein sequence ID" value="MBE1594079.1"/>
    <property type="molecule type" value="Genomic_DNA"/>
</dbReference>
<dbReference type="OrthoDB" id="9802489at2"/>
<evidence type="ECO:0000259" key="1">
    <source>
        <dbReference type="Pfam" id="PF02627"/>
    </source>
</evidence>
<organism evidence="2 3">
    <name type="scientific">Streptomyces stelliscabiei</name>
    <dbReference type="NCBI Taxonomy" id="146820"/>
    <lineage>
        <taxon>Bacteria</taxon>
        <taxon>Bacillati</taxon>
        <taxon>Actinomycetota</taxon>
        <taxon>Actinomycetes</taxon>
        <taxon>Kitasatosporales</taxon>
        <taxon>Streptomycetaceae</taxon>
        <taxon>Streptomyces</taxon>
    </lineage>
</organism>
<dbReference type="RefSeq" id="WP_046915476.1">
    <property type="nucleotide sequence ID" value="NZ_JADBGF010000001.1"/>
</dbReference>
<evidence type="ECO:0000313" key="2">
    <source>
        <dbReference type="EMBL" id="MBE1594079.1"/>
    </source>
</evidence>
<dbReference type="GeneID" id="86824897"/>
<dbReference type="GO" id="GO:0047575">
    <property type="term" value="F:4-carboxymuconolactone decarboxylase activity"/>
    <property type="evidence" value="ECO:0007669"/>
    <property type="project" value="UniProtKB-EC"/>
</dbReference>
<dbReference type="InterPro" id="IPR029032">
    <property type="entry name" value="AhpD-like"/>
</dbReference>
<dbReference type="EC" id="4.1.1.44" evidence="2"/>
<name>A0A8I0TN32_9ACTN</name>
<gene>
    <name evidence="2" type="ORF">H4687_000208</name>
</gene>
<dbReference type="InterPro" id="IPR003779">
    <property type="entry name" value="CMD-like"/>
</dbReference>
<evidence type="ECO:0000313" key="3">
    <source>
        <dbReference type="Proteomes" id="UP000629287"/>
    </source>
</evidence>
<keyword evidence="2" id="KW-0456">Lyase</keyword>
<dbReference type="Gene3D" id="1.20.1290.10">
    <property type="entry name" value="AhpD-like"/>
    <property type="match status" value="1"/>
</dbReference>
<protein>
    <submittedName>
        <fullName evidence="2">4-carboxymuconolactone decarboxylase</fullName>
        <ecNumber evidence="2">4.1.1.44</ecNumber>
    </submittedName>
</protein>
<keyword evidence="3" id="KW-1185">Reference proteome</keyword>
<dbReference type="GO" id="GO:0051920">
    <property type="term" value="F:peroxiredoxin activity"/>
    <property type="evidence" value="ECO:0007669"/>
    <property type="project" value="InterPro"/>
</dbReference>
<dbReference type="PANTHER" id="PTHR33570:SF2">
    <property type="entry name" value="CARBOXYMUCONOLACTONE DECARBOXYLASE-LIKE DOMAIN-CONTAINING PROTEIN"/>
    <property type="match status" value="1"/>
</dbReference>
<comment type="caution">
    <text evidence="2">The sequence shown here is derived from an EMBL/GenBank/DDBJ whole genome shotgun (WGS) entry which is preliminary data.</text>
</comment>